<sequence length="225" mass="25764">QGEFGALCPLHGAVFGSCCDMHFSQGSRIRRNKIEEITFKNYYTAYVTVRLLRRSPGQEAAAKWWTALRDLPLMDNPHTEGGSQDYFSIHRTQVEPDHVVSVRLILRQPSSAWLTFNLEEIKIFRFMEPVSSSHSKSVMRFPVFHPVVPVHVLCWFSQGLPDPQTVSSSIQQMWALTEVMQTNQTTASIGRFDVSWTQDDRLCPQEVLHASVSRFILVVLMFSFI</sequence>
<keyword evidence="2" id="KW-1185">Reference proteome</keyword>
<organism evidence="1 2">
    <name type="scientific">Sphaeramia orbicularis</name>
    <name type="common">orbiculate cardinalfish</name>
    <dbReference type="NCBI Taxonomy" id="375764"/>
    <lineage>
        <taxon>Eukaryota</taxon>
        <taxon>Metazoa</taxon>
        <taxon>Chordata</taxon>
        <taxon>Craniata</taxon>
        <taxon>Vertebrata</taxon>
        <taxon>Euteleostomi</taxon>
        <taxon>Actinopterygii</taxon>
        <taxon>Neopterygii</taxon>
        <taxon>Teleostei</taxon>
        <taxon>Neoteleostei</taxon>
        <taxon>Acanthomorphata</taxon>
        <taxon>Gobiaria</taxon>
        <taxon>Kurtiformes</taxon>
        <taxon>Apogonoidei</taxon>
        <taxon>Apogonidae</taxon>
        <taxon>Apogoninae</taxon>
        <taxon>Sphaeramia</taxon>
    </lineage>
</organism>
<gene>
    <name evidence="1" type="primary">nicn1</name>
</gene>
<reference evidence="1" key="1">
    <citation type="submission" date="2019-06" db="EMBL/GenBank/DDBJ databases">
        <authorList>
            <consortium name="Wellcome Sanger Institute Data Sharing"/>
        </authorList>
    </citation>
    <scope>NUCLEOTIDE SEQUENCE [LARGE SCALE GENOMIC DNA]</scope>
</reference>
<dbReference type="Proteomes" id="UP000472271">
    <property type="component" value="Chromosome 5"/>
</dbReference>
<dbReference type="Ensembl" id="ENSSORT00005015220.1">
    <property type="protein sequence ID" value="ENSSORP00005014791.1"/>
    <property type="gene ID" value="ENSSORG00005007531.1"/>
</dbReference>
<reference evidence="1" key="3">
    <citation type="submission" date="2025-09" db="UniProtKB">
        <authorList>
            <consortium name="Ensembl"/>
        </authorList>
    </citation>
    <scope>IDENTIFICATION</scope>
</reference>
<reference evidence="1" key="2">
    <citation type="submission" date="2025-08" db="UniProtKB">
        <authorList>
            <consortium name="Ensembl"/>
        </authorList>
    </citation>
    <scope>IDENTIFICATION</scope>
</reference>
<evidence type="ECO:0000313" key="1">
    <source>
        <dbReference type="Ensembl" id="ENSSORP00005014791.1"/>
    </source>
</evidence>
<dbReference type="InterPro" id="IPR040235">
    <property type="entry name" value="Nicolin-1"/>
</dbReference>
<protein>
    <submittedName>
        <fullName evidence="1">Nicolin 1</fullName>
    </submittedName>
</protein>
<dbReference type="GO" id="GO:0005654">
    <property type="term" value="C:nucleoplasm"/>
    <property type="evidence" value="ECO:0007669"/>
    <property type="project" value="TreeGrafter"/>
</dbReference>
<dbReference type="PANTHER" id="PTHR31239:SF2">
    <property type="entry name" value="NICOLIN-1"/>
    <property type="match status" value="1"/>
</dbReference>
<name>A0A672ZBS1_9TELE</name>
<dbReference type="InParanoid" id="A0A672ZBS1"/>
<proteinExistence type="predicted"/>
<evidence type="ECO:0000313" key="2">
    <source>
        <dbReference type="Proteomes" id="UP000472271"/>
    </source>
</evidence>
<dbReference type="PANTHER" id="PTHR31239">
    <property type="entry name" value="NICOLIN 1"/>
    <property type="match status" value="1"/>
</dbReference>
<dbReference type="FunCoup" id="A0A672ZBS1">
    <property type="interactions" value="691"/>
</dbReference>
<accession>A0A672ZBS1</accession>
<dbReference type="AlphaFoldDB" id="A0A672ZBS1"/>